<organism evidence="2 3">
    <name type="scientific">Brassica carinata</name>
    <name type="common">Ethiopian mustard</name>
    <name type="synonym">Abyssinian cabbage</name>
    <dbReference type="NCBI Taxonomy" id="52824"/>
    <lineage>
        <taxon>Eukaryota</taxon>
        <taxon>Viridiplantae</taxon>
        <taxon>Streptophyta</taxon>
        <taxon>Embryophyta</taxon>
        <taxon>Tracheophyta</taxon>
        <taxon>Spermatophyta</taxon>
        <taxon>Magnoliopsida</taxon>
        <taxon>eudicotyledons</taxon>
        <taxon>Gunneridae</taxon>
        <taxon>Pentapetalae</taxon>
        <taxon>rosids</taxon>
        <taxon>malvids</taxon>
        <taxon>Brassicales</taxon>
        <taxon>Brassicaceae</taxon>
        <taxon>Brassiceae</taxon>
        <taxon>Brassica</taxon>
    </lineage>
</organism>
<evidence type="ECO:0000313" key="2">
    <source>
        <dbReference type="EMBL" id="KAG2320528.1"/>
    </source>
</evidence>
<dbReference type="AlphaFoldDB" id="A0A8X8B3Q5"/>
<keyword evidence="3" id="KW-1185">Reference proteome</keyword>
<name>A0A8X8B3Q5_BRACI</name>
<evidence type="ECO:0000313" key="3">
    <source>
        <dbReference type="Proteomes" id="UP000886595"/>
    </source>
</evidence>
<dbReference type="InterPro" id="IPR026960">
    <property type="entry name" value="RVT-Znf"/>
</dbReference>
<comment type="caution">
    <text evidence="2">The sequence shown here is derived from an EMBL/GenBank/DDBJ whole genome shotgun (WGS) entry which is preliminary data.</text>
</comment>
<evidence type="ECO:0000259" key="1">
    <source>
        <dbReference type="Pfam" id="PF13966"/>
    </source>
</evidence>
<protein>
    <recommendedName>
        <fullName evidence="1">Reverse transcriptase zinc-binding domain-containing protein</fullName>
    </recommendedName>
</protein>
<dbReference type="Pfam" id="PF13966">
    <property type="entry name" value="zf-RVT"/>
    <property type="match status" value="1"/>
</dbReference>
<proteinExistence type="predicted"/>
<gene>
    <name evidence="2" type="ORF">Bca52824_013741</name>
</gene>
<reference evidence="2 3" key="1">
    <citation type="submission" date="2020-02" db="EMBL/GenBank/DDBJ databases">
        <authorList>
            <person name="Ma Q."/>
            <person name="Huang Y."/>
            <person name="Song X."/>
            <person name="Pei D."/>
        </authorList>
    </citation>
    <scope>NUCLEOTIDE SEQUENCE [LARGE SCALE GENOMIC DNA]</scope>
    <source>
        <strain evidence="2">Sxm20200214</strain>
        <tissue evidence="2">Leaf</tissue>
    </source>
</reference>
<sequence length="214" mass="24633">MVKDLLCPLSNKWNLEKIRGILPQYEDIILRIKTSSTQSLDTVIWLKEKSGEYTAKTGYGLGMTADKPPMETIEPVNWLRDIWNIKTSPKVKDFLWRVARRAIPVSSNLERRGFPSFNCKKYGVHEDDLHVFLTCPLAEEAWSLLPTVQRPLSSIATATELIKQGKNFVPLPPTGLNATLWPWVIWNLWKARNKLVFENRVFTAQEIVLKSIKE</sequence>
<dbReference type="Proteomes" id="UP000886595">
    <property type="component" value="Unassembled WGS sequence"/>
</dbReference>
<accession>A0A8X8B3Q5</accession>
<dbReference type="EMBL" id="JAAMPC010000003">
    <property type="protein sequence ID" value="KAG2320528.1"/>
    <property type="molecule type" value="Genomic_DNA"/>
</dbReference>
<dbReference type="OrthoDB" id="1113207at2759"/>
<feature type="domain" description="Reverse transcriptase zinc-binding" evidence="1">
    <location>
        <begin position="73"/>
        <end position="142"/>
    </location>
</feature>